<keyword evidence="1" id="KW-1133">Transmembrane helix</keyword>
<keyword evidence="1" id="KW-0472">Membrane</keyword>
<dbReference type="Proteomes" id="UP000289726">
    <property type="component" value="Chromosome"/>
</dbReference>
<dbReference type="RefSeq" id="WP_130427515.1">
    <property type="nucleotide sequence ID" value="NZ_CP035949.1"/>
</dbReference>
<dbReference type="AlphaFoldDB" id="A0A4P6M9W4"/>
<reference evidence="2 3" key="1">
    <citation type="submission" date="2019-02" db="EMBL/GenBank/DDBJ databases">
        <title>Draft Genome Sequence of Maize Bushy Stunt-like Phytoplasma group 16SrI-B (Aster yellows) in South Africa.</title>
        <authorList>
            <person name="Coetzee B."/>
            <person name="Douglas-Smit N."/>
            <person name="Maree H.J."/>
            <person name="Burger J.T."/>
            <person name="Kruger K."/>
            <person name="Pietersen G."/>
        </authorList>
    </citation>
    <scope>NUCLEOTIDE SEQUENCE [LARGE SCALE GENOMIC DNA]</scope>
    <source>
        <strain evidence="2 3">De Villa</strain>
    </source>
</reference>
<evidence type="ECO:0000313" key="2">
    <source>
        <dbReference type="EMBL" id="QBF23777.1"/>
    </source>
</evidence>
<keyword evidence="1" id="KW-0812">Transmembrane</keyword>
<keyword evidence="3" id="KW-1185">Reference proteome</keyword>
<dbReference type="EMBL" id="CP035949">
    <property type="protein sequence ID" value="QBF23777.1"/>
    <property type="molecule type" value="Genomic_DNA"/>
</dbReference>
<accession>A0A4P6M9W4</accession>
<evidence type="ECO:0000313" key="3">
    <source>
        <dbReference type="Proteomes" id="UP000289726"/>
    </source>
</evidence>
<proteinExistence type="predicted"/>
<sequence length="59" mass="6796">MFDIVLDFFKKPTISCNSSFSSLLPATSLKVMGWYPAVFIFHFAILVSFIWRNKLPPII</sequence>
<feature type="transmembrane region" description="Helical" evidence="1">
    <location>
        <begin position="32"/>
        <end position="51"/>
    </location>
</feature>
<evidence type="ECO:0000256" key="1">
    <source>
        <dbReference type="SAM" id="Phobius"/>
    </source>
</evidence>
<organism evidence="2 3">
    <name type="scientific">'Catharanthus roseus' aster yellows phytoplasma</name>
    <dbReference type="NCBI Taxonomy" id="1193712"/>
    <lineage>
        <taxon>Bacteria</taxon>
        <taxon>Bacillati</taxon>
        <taxon>Mycoplasmatota</taxon>
        <taxon>Mollicutes</taxon>
        <taxon>Acholeplasmatales</taxon>
        <taxon>Acholeplasmataceae</taxon>
        <taxon>Candidatus Phytoplasma</taxon>
        <taxon>16SrI (Aster yellows group)</taxon>
    </lineage>
</organism>
<gene>
    <name evidence="2" type="ORF">EXT02_00900</name>
</gene>
<name>A0A4P6M9W4_9MOLU</name>
<protein>
    <submittedName>
        <fullName evidence="2">Uncharacterized protein</fullName>
    </submittedName>
</protein>